<dbReference type="InterPro" id="IPR015868">
    <property type="entry name" value="Glutaminase"/>
</dbReference>
<reference evidence="7 8" key="1">
    <citation type="submission" date="2020-08" db="EMBL/GenBank/DDBJ databases">
        <title>Genome public.</title>
        <authorList>
            <person name="Liu C."/>
            <person name="Sun Q."/>
        </authorList>
    </citation>
    <scope>NUCLEOTIDE SEQUENCE [LARGE SCALE GENOMIC DNA]</scope>
    <source>
        <strain evidence="7 8">NSJ-26</strain>
    </source>
</reference>
<evidence type="ECO:0000256" key="5">
    <source>
        <dbReference type="ARBA" id="ARBA00049534"/>
    </source>
</evidence>
<keyword evidence="4 6" id="KW-0378">Hydrolase</keyword>
<dbReference type="GO" id="GO:0006543">
    <property type="term" value="P:L-glutamine catabolic process"/>
    <property type="evidence" value="ECO:0007669"/>
    <property type="project" value="TreeGrafter"/>
</dbReference>
<dbReference type="HAMAP" id="MF_00313">
    <property type="entry name" value="Glutaminase"/>
    <property type="match status" value="1"/>
</dbReference>
<comment type="subunit">
    <text evidence="2 6">Homotetramer.</text>
</comment>
<evidence type="ECO:0000256" key="4">
    <source>
        <dbReference type="ARBA" id="ARBA00022801"/>
    </source>
</evidence>
<feature type="binding site" evidence="6">
    <location>
        <position position="61"/>
    </location>
    <ligand>
        <name>substrate</name>
    </ligand>
</feature>
<dbReference type="AlphaFoldDB" id="A0A926EWF0"/>
<dbReference type="EC" id="3.5.1.2" evidence="3 6"/>
<evidence type="ECO:0000313" key="8">
    <source>
        <dbReference type="Proteomes" id="UP000601522"/>
    </source>
</evidence>
<dbReference type="NCBIfam" id="TIGR03814">
    <property type="entry name" value="Gln_ase"/>
    <property type="match status" value="1"/>
</dbReference>
<keyword evidence="8" id="KW-1185">Reference proteome</keyword>
<evidence type="ECO:0000256" key="1">
    <source>
        <dbReference type="ARBA" id="ARBA00011076"/>
    </source>
</evidence>
<dbReference type="GO" id="GO:0004359">
    <property type="term" value="F:glutaminase activity"/>
    <property type="evidence" value="ECO:0007669"/>
    <property type="project" value="UniProtKB-UniRule"/>
</dbReference>
<feature type="binding site" evidence="6">
    <location>
        <position position="188"/>
    </location>
    <ligand>
        <name>substrate</name>
    </ligand>
</feature>
<protein>
    <recommendedName>
        <fullName evidence="3 6">Glutaminase</fullName>
        <ecNumber evidence="3 6">3.5.1.2</ecNumber>
    </recommendedName>
</protein>
<comment type="catalytic activity">
    <reaction evidence="5 6">
        <text>L-glutamine + H2O = L-glutamate + NH4(+)</text>
        <dbReference type="Rhea" id="RHEA:15889"/>
        <dbReference type="ChEBI" id="CHEBI:15377"/>
        <dbReference type="ChEBI" id="CHEBI:28938"/>
        <dbReference type="ChEBI" id="CHEBI:29985"/>
        <dbReference type="ChEBI" id="CHEBI:58359"/>
        <dbReference type="EC" id="3.5.1.2"/>
    </reaction>
</comment>
<dbReference type="RefSeq" id="WP_249322391.1">
    <property type="nucleotide sequence ID" value="NZ_JACRTK010000001.1"/>
</dbReference>
<dbReference type="SUPFAM" id="SSF56601">
    <property type="entry name" value="beta-lactamase/transpeptidase-like"/>
    <property type="match status" value="1"/>
</dbReference>
<feature type="binding site" evidence="6">
    <location>
        <position position="240"/>
    </location>
    <ligand>
        <name>substrate</name>
    </ligand>
</feature>
<dbReference type="EMBL" id="JACRTK010000001">
    <property type="protein sequence ID" value="MBC8589568.1"/>
    <property type="molecule type" value="Genomic_DNA"/>
</dbReference>
<dbReference type="InterPro" id="IPR012338">
    <property type="entry name" value="Beta-lactam/transpept-like"/>
</dbReference>
<proteinExistence type="inferred from homology"/>
<feature type="binding site" evidence="6">
    <location>
        <position position="164"/>
    </location>
    <ligand>
        <name>substrate</name>
    </ligand>
</feature>
<dbReference type="Proteomes" id="UP000601522">
    <property type="component" value="Unassembled WGS sequence"/>
</dbReference>
<comment type="caution">
    <text evidence="7">The sequence shown here is derived from an EMBL/GenBank/DDBJ whole genome shotgun (WGS) entry which is preliminary data.</text>
</comment>
<comment type="similarity">
    <text evidence="1 6">Belongs to the glutaminase family.</text>
</comment>
<dbReference type="PANTHER" id="PTHR12544:SF29">
    <property type="entry name" value="GLUTAMINASE"/>
    <property type="match status" value="1"/>
</dbReference>
<keyword evidence="6" id="KW-0007">Acetylation</keyword>
<gene>
    <name evidence="6 7" type="primary">glsA</name>
    <name evidence="7" type="ORF">H8689_00215</name>
</gene>
<organism evidence="7 8">
    <name type="scientific">Wansuia hejianensis</name>
    <dbReference type="NCBI Taxonomy" id="2763667"/>
    <lineage>
        <taxon>Bacteria</taxon>
        <taxon>Bacillati</taxon>
        <taxon>Bacillota</taxon>
        <taxon>Clostridia</taxon>
        <taxon>Lachnospirales</taxon>
        <taxon>Lachnospiraceae</taxon>
        <taxon>Wansuia</taxon>
    </lineage>
</organism>
<sequence length="304" mass="33257">MDNLLMEIIERNRNLVRNGKVADYIPALGKANPEDIGVCVADLEGNIYKAGKYNKKFTIQSISKVIGLMLALIDNGQDRVFEKVGYEGTDEPFNTLYKLDLPHVFKPANPMINSGAIITTSLVKGNGEEKFERILALIRKIADNPSIDYNHEVYMSEKSTGHKNRAMGYMMKSMGLINGDVESILDCYFKQCSIEVDAVDLSKIGAFIANNCKGLDAYGKIDREKLTSILVGIMSTCGMYNFSSRYAVEVGIPSKSGVGGGIMGVVKSKMGIGVYGPALDENGNSSVGYGIMKDLSRELKLNLF</sequence>
<feature type="binding site" evidence="6">
    <location>
        <position position="157"/>
    </location>
    <ligand>
        <name>substrate</name>
    </ligand>
</feature>
<feature type="binding site" evidence="6">
    <location>
        <position position="113"/>
    </location>
    <ligand>
        <name>substrate</name>
    </ligand>
</feature>
<dbReference type="GO" id="GO:0006537">
    <property type="term" value="P:glutamate biosynthetic process"/>
    <property type="evidence" value="ECO:0007669"/>
    <property type="project" value="TreeGrafter"/>
</dbReference>
<evidence type="ECO:0000256" key="6">
    <source>
        <dbReference type="HAMAP-Rule" id="MF_00313"/>
    </source>
</evidence>
<accession>A0A926EWF0</accession>
<dbReference type="PANTHER" id="PTHR12544">
    <property type="entry name" value="GLUTAMINASE"/>
    <property type="match status" value="1"/>
</dbReference>
<feature type="binding site" evidence="6">
    <location>
        <position position="258"/>
    </location>
    <ligand>
        <name>substrate</name>
    </ligand>
</feature>
<evidence type="ECO:0000256" key="3">
    <source>
        <dbReference type="ARBA" id="ARBA00012918"/>
    </source>
</evidence>
<dbReference type="Gene3D" id="3.40.710.10">
    <property type="entry name" value="DD-peptidase/beta-lactamase superfamily"/>
    <property type="match status" value="1"/>
</dbReference>
<evidence type="ECO:0000313" key="7">
    <source>
        <dbReference type="EMBL" id="MBC8589568.1"/>
    </source>
</evidence>
<dbReference type="Pfam" id="PF04960">
    <property type="entry name" value="Glutaminase"/>
    <property type="match status" value="1"/>
</dbReference>
<dbReference type="FunFam" id="3.40.710.10:FF:000005">
    <property type="entry name" value="Glutaminase"/>
    <property type="match status" value="1"/>
</dbReference>
<evidence type="ECO:0000256" key="2">
    <source>
        <dbReference type="ARBA" id="ARBA00011881"/>
    </source>
</evidence>
<name>A0A926EWF0_9FIRM</name>